<keyword evidence="3" id="KW-1185">Reference proteome</keyword>
<dbReference type="KEGG" id="cvt:B843_01290"/>
<evidence type="ECO:0000313" key="3">
    <source>
        <dbReference type="Proteomes" id="UP000019222"/>
    </source>
</evidence>
<name>W5XY73_9CORY</name>
<evidence type="ECO:0000259" key="1">
    <source>
        <dbReference type="Pfam" id="PF09359"/>
    </source>
</evidence>
<feature type="domain" description="VTC" evidence="1">
    <location>
        <begin position="39"/>
        <end position="247"/>
    </location>
</feature>
<dbReference type="CDD" id="cd07750">
    <property type="entry name" value="PolyPPase_VTC_like"/>
    <property type="match status" value="1"/>
</dbReference>
<evidence type="ECO:0000313" key="2">
    <source>
        <dbReference type="EMBL" id="AHI21654.1"/>
    </source>
</evidence>
<dbReference type="eggNOG" id="COG3025">
    <property type="taxonomic scope" value="Bacteria"/>
</dbReference>
<dbReference type="STRING" id="1224164.B843_01290"/>
<sequence>MSTTVRTLPPRHRNAMDFYAQLEPISLDDLVAKAAMLTRIDRKYVLHRQDLAQALGGLDPHTKVLKINGKAPQPYRSIYFDTDDHRSFYLAAHKRRRKFKVRTRTYVDSDTSFLEVKAKGPRGVTVKERIPYSPELANKGELDNSIRDWLEHKLVKAGQPAGISERLEASMWGTYNRTTLLMADGSGRATVDTELDWASRQGYIERPDMVIVETKSGAQASQIDRLLWASGHRPAKISKFGTGMAALDPSLPHNRWNRVLNEYFHD</sequence>
<dbReference type="EMBL" id="CP004353">
    <property type="protein sequence ID" value="AHI21654.1"/>
    <property type="molecule type" value="Genomic_DNA"/>
</dbReference>
<dbReference type="PATRIC" id="fig|1224164.3.peg.250"/>
<dbReference type="Pfam" id="PF09359">
    <property type="entry name" value="VTC"/>
    <property type="match status" value="1"/>
</dbReference>
<gene>
    <name evidence="2" type="ORF">B843_01290</name>
</gene>
<dbReference type="InterPro" id="IPR018966">
    <property type="entry name" value="VTC_domain"/>
</dbReference>
<dbReference type="HOGENOM" id="CLU_068202_0_0_11"/>
<dbReference type="AlphaFoldDB" id="W5XY73"/>
<dbReference type="InterPro" id="IPR042267">
    <property type="entry name" value="VTC_sf"/>
</dbReference>
<reference evidence="2 3" key="1">
    <citation type="submission" date="2013-02" db="EMBL/GenBank/DDBJ databases">
        <title>The complete genome sequence of Corynebacterium vitaeruminis DSM 20294.</title>
        <authorList>
            <person name="Ruckert C."/>
            <person name="Albersmeier A."/>
            <person name="Kalinowski J."/>
        </authorList>
    </citation>
    <scope>NUCLEOTIDE SEQUENCE [LARGE SCALE GENOMIC DNA]</scope>
    <source>
        <strain evidence="3">ATCC 10234</strain>
    </source>
</reference>
<accession>W5XY73</accession>
<dbReference type="Gene3D" id="3.20.100.30">
    <property type="entry name" value="VTC, catalytic tunnel domain"/>
    <property type="match status" value="1"/>
</dbReference>
<protein>
    <recommendedName>
        <fullName evidence="1">VTC domain-containing protein</fullName>
    </recommendedName>
</protein>
<organism evidence="2 3">
    <name type="scientific">Corynebacterium vitaeruminis DSM 20294</name>
    <dbReference type="NCBI Taxonomy" id="1224164"/>
    <lineage>
        <taxon>Bacteria</taxon>
        <taxon>Bacillati</taxon>
        <taxon>Actinomycetota</taxon>
        <taxon>Actinomycetes</taxon>
        <taxon>Mycobacteriales</taxon>
        <taxon>Corynebacteriaceae</taxon>
        <taxon>Corynebacterium</taxon>
    </lineage>
</organism>
<proteinExistence type="predicted"/>
<dbReference type="GO" id="GO:0006799">
    <property type="term" value="P:polyphosphate biosynthetic process"/>
    <property type="evidence" value="ECO:0007669"/>
    <property type="project" value="UniProtKB-ARBA"/>
</dbReference>
<dbReference type="Proteomes" id="UP000019222">
    <property type="component" value="Chromosome"/>
</dbReference>
<dbReference type="RefSeq" id="WP_025251725.1">
    <property type="nucleotide sequence ID" value="NZ_CP004353.1"/>
</dbReference>